<sequence length="100" mass="11241">MSSPQEIRAVAENAVVVFSKSWCPYSKKAKDLLKTHYPEVQPAIYELDEKEDGGKAYQDYLEGKTGQRTVPNIFIRQQHIGGSSHLVALHDEDGIRALLK</sequence>
<dbReference type="GO" id="GO:0015038">
    <property type="term" value="F:glutathione disulfide oxidoreductase activity"/>
    <property type="evidence" value="ECO:0007669"/>
    <property type="project" value="TreeGrafter"/>
</dbReference>
<dbReference type="InterPro" id="IPR002109">
    <property type="entry name" value="Glutaredoxin"/>
</dbReference>
<dbReference type="CDD" id="cd03419">
    <property type="entry name" value="GRX_GRXh_1_2_like"/>
    <property type="match status" value="1"/>
</dbReference>
<comment type="caution">
    <text evidence="2">The sequence shown here is derived from an EMBL/GenBank/DDBJ whole genome shotgun (WGS) entry which is preliminary data.</text>
</comment>
<dbReference type="SUPFAM" id="SSF52833">
    <property type="entry name" value="Thioredoxin-like"/>
    <property type="match status" value="1"/>
</dbReference>
<accession>A0A9P5TAR8</accession>
<reference evidence="2" key="2">
    <citation type="journal article" date="2020" name="Nat. Commun.">
        <title>Large-scale genome sequencing of mycorrhizal fungi provides insights into the early evolution of symbiotic traits.</title>
        <authorList>
            <person name="Miyauchi S."/>
            <person name="Kiss E."/>
            <person name="Kuo A."/>
            <person name="Drula E."/>
            <person name="Kohler A."/>
            <person name="Sanchez-Garcia M."/>
            <person name="Morin E."/>
            <person name="Andreopoulos B."/>
            <person name="Barry K.W."/>
            <person name="Bonito G."/>
            <person name="Buee M."/>
            <person name="Carver A."/>
            <person name="Chen C."/>
            <person name="Cichocki N."/>
            <person name="Clum A."/>
            <person name="Culley D."/>
            <person name="Crous P.W."/>
            <person name="Fauchery L."/>
            <person name="Girlanda M."/>
            <person name="Hayes R.D."/>
            <person name="Keri Z."/>
            <person name="LaButti K."/>
            <person name="Lipzen A."/>
            <person name="Lombard V."/>
            <person name="Magnuson J."/>
            <person name="Maillard F."/>
            <person name="Murat C."/>
            <person name="Nolan M."/>
            <person name="Ohm R.A."/>
            <person name="Pangilinan J."/>
            <person name="Pereira M.F."/>
            <person name="Perotto S."/>
            <person name="Peter M."/>
            <person name="Pfister S."/>
            <person name="Riley R."/>
            <person name="Sitrit Y."/>
            <person name="Stielow J.B."/>
            <person name="Szollosi G."/>
            <person name="Zifcakova L."/>
            <person name="Stursova M."/>
            <person name="Spatafora J.W."/>
            <person name="Tedersoo L."/>
            <person name="Vaario L.M."/>
            <person name="Yamada A."/>
            <person name="Yan M."/>
            <person name="Wang P."/>
            <person name="Xu J."/>
            <person name="Bruns T."/>
            <person name="Baldrian P."/>
            <person name="Vilgalys R."/>
            <person name="Dunand C."/>
            <person name="Henrissat B."/>
            <person name="Grigoriev I.V."/>
            <person name="Hibbett D."/>
            <person name="Nagy L.G."/>
            <person name="Martin F.M."/>
        </authorList>
    </citation>
    <scope>NUCLEOTIDE SEQUENCE</scope>
    <source>
        <strain evidence="2">Prilba</strain>
    </source>
</reference>
<proteinExistence type="predicted"/>
<dbReference type="PRINTS" id="PR00160">
    <property type="entry name" value="GLUTAREDOXIN"/>
</dbReference>
<gene>
    <name evidence="2" type="ORF">DFH94DRAFT_691515</name>
</gene>
<dbReference type="EMBL" id="WHVB01000006">
    <property type="protein sequence ID" value="KAF8481870.1"/>
    <property type="molecule type" value="Genomic_DNA"/>
</dbReference>
<protein>
    <submittedName>
        <fullName evidence="2">Thioredoxin-like protein</fullName>
    </submittedName>
</protein>
<dbReference type="AlphaFoldDB" id="A0A9P5TAR8"/>
<name>A0A9P5TAR8_9AGAM</name>
<evidence type="ECO:0000313" key="2">
    <source>
        <dbReference type="EMBL" id="KAF8481870.1"/>
    </source>
</evidence>
<dbReference type="GO" id="GO:0034599">
    <property type="term" value="P:cellular response to oxidative stress"/>
    <property type="evidence" value="ECO:0007669"/>
    <property type="project" value="TreeGrafter"/>
</dbReference>
<dbReference type="OrthoDB" id="418495at2759"/>
<reference evidence="2" key="1">
    <citation type="submission" date="2019-10" db="EMBL/GenBank/DDBJ databases">
        <authorList>
            <consortium name="DOE Joint Genome Institute"/>
            <person name="Kuo A."/>
            <person name="Miyauchi S."/>
            <person name="Kiss E."/>
            <person name="Drula E."/>
            <person name="Kohler A."/>
            <person name="Sanchez-Garcia M."/>
            <person name="Andreopoulos B."/>
            <person name="Barry K.W."/>
            <person name="Bonito G."/>
            <person name="Buee M."/>
            <person name="Carver A."/>
            <person name="Chen C."/>
            <person name="Cichocki N."/>
            <person name="Clum A."/>
            <person name="Culley D."/>
            <person name="Crous P.W."/>
            <person name="Fauchery L."/>
            <person name="Girlanda M."/>
            <person name="Hayes R."/>
            <person name="Keri Z."/>
            <person name="LaButti K."/>
            <person name="Lipzen A."/>
            <person name="Lombard V."/>
            <person name="Magnuson J."/>
            <person name="Maillard F."/>
            <person name="Morin E."/>
            <person name="Murat C."/>
            <person name="Nolan M."/>
            <person name="Ohm R."/>
            <person name="Pangilinan J."/>
            <person name="Pereira M."/>
            <person name="Perotto S."/>
            <person name="Peter M."/>
            <person name="Riley R."/>
            <person name="Sitrit Y."/>
            <person name="Stielow B."/>
            <person name="Szollosi G."/>
            <person name="Zifcakova L."/>
            <person name="Stursova M."/>
            <person name="Spatafora J.W."/>
            <person name="Tedersoo L."/>
            <person name="Vaario L.-M."/>
            <person name="Yamada A."/>
            <person name="Yan M."/>
            <person name="Wang P."/>
            <person name="Xu J."/>
            <person name="Bruns T."/>
            <person name="Baldrian P."/>
            <person name="Vilgalys R."/>
            <person name="Henrissat B."/>
            <person name="Grigoriev I.V."/>
            <person name="Hibbett D."/>
            <person name="Nagy L.G."/>
            <person name="Martin F.M."/>
        </authorList>
    </citation>
    <scope>NUCLEOTIDE SEQUENCE</scope>
    <source>
        <strain evidence="2">Prilba</strain>
    </source>
</reference>
<keyword evidence="3" id="KW-1185">Reference proteome</keyword>
<dbReference type="InterPro" id="IPR011899">
    <property type="entry name" value="Glutaredoxin_euk/vir"/>
</dbReference>
<dbReference type="GO" id="GO:0005634">
    <property type="term" value="C:nucleus"/>
    <property type="evidence" value="ECO:0007669"/>
    <property type="project" value="TreeGrafter"/>
</dbReference>
<dbReference type="NCBIfam" id="TIGR02180">
    <property type="entry name" value="GRX_euk"/>
    <property type="match status" value="1"/>
</dbReference>
<dbReference type="InterPro" id="IPR014025">
    <property type="entry name" value="Glutaredoxin_subgr"/>
</dbReference>
<feature type="domain" description="Glutaredoxin" evidence="1">
    <location>
        <begin position="15"/>
        <end position="80"/>
    </location>
</feature>
<dbReference type="InterPro" id="IPR036249">
    <property type="entry name" value="Thioredoxin-like_sf"/>
</dbReference>
<dbReference type="Proteomes" id="UP000759537">
    <property type="component" value="Unassembled WGS sequence"/>
</dbReference>
<dbReference type="Gene3D" id="3.40.30.10">
    <property type="entry name" value="Glutaredoxin"/>
    <property type="match status" value="1"/>
</dbReference>
<evidence type="ECO:0000259" key="1">
    <source>
        <dbReference type="Pfam" id="PF00462"/>
    </source>
</evidence>
<evidence type="ECO:0000313" key="3">
    <source>
        <dbReference type="Proteomes" id="UP000759537"/>
    </source>
</evidence>
<dbReference type="Pfam" id="PF00462">
    <property type="entry name" value="Glutaredoxin"/>
    <property type="match status" value="1"/>
</dbReference>
<organism evidence="2 3">
    <name type="scientific">Russula ochroleuca</name>
    <dbReference type="NCBI Taxonomy" id="152965"/>
    <lineage>
        <taxon>Eukaryota</taxon>
        <taxon>Fungi</taxon>
        <taxon>Dikarya</taxon>
        <taxon>Basidiomycota</taxon>
        <taxon>Agaricomycotina</taxon>
        <taxon>Agaricomycetes</taxon>
        <taxon>Russulales</taxon>
        <taxon>Russulaceae</taxon>
        <taxon>Russula</taxon>
    </lineage>
</organism>
<dbReference type="PANTHER" id="PTHR45694">
    <property type="entry name" value="GLUTAREDOXIN 2"/>
    <property type="match status" value="1"/>
</dbReference>
<dbReference type="PANTHER" id="PTHR45694:SF18">
    <property type="entry name" value="GLUTAREDOXIN-1-RELATED"/>
    <property type="match status" value="1"/>
</dbReference>
<dbReference type="PROSITE" id="PS51354">
    <property type="entry name" value="GLUTAREDOXIN_2"/>
    <property type="match status" value="1"/>
</dbReference>
<dbReference type="GO" id="GO:0005737">
    <property type="term" value="C:cytoplasm"/>
    <property type="evidence" value="ECO:0007669"/>
    <property type="project" value="TreeGrafter"/>
</dbReference>